<dbReference type="RefSeq" id="WP_274641285.1">
    <property type="nucleotide sequence ID" value="NZ_JAIWJY010000014.1"/>
</dbReference>
<dbReference type="AlphaFoldDB" id="A0A9X4ET49"/>
<reference evidence="2" key="1">
    <citation type="submission" date="2021-09" db="EMBL/GenBank/DDBJ databases">
        <authorList>
            <person name="Smyrli M."/>
        </authorList>
    </citation>
    <scope>NUCLEOTIDE SEQUENCE</scope>
    <source>
        <strain evidence="2">LAR25</strain>
    </source>
</reference>
<gene>
    <name evidence="2" type="ORF">LCI24_16050</name>
</gene>
<keyword evidence="1" id="KW-0472">Membrane</keyword>
<evidence type="ECO:0000313" key="2">
    <source>
        <dbReference type="EMBL" id="MDE1208310.1"/>
    </source>
</evidence>
<feature type="transmembrane region" description="Helical" evidence="1">
    <location>
        <begin position="18"/>
        <end position="34"/>
    </location>
</feature>
<protein>
    <submittedName>
        <fullName evidence="2">Uncharacterized protein</fullName>
    </submittedName>
</protein>
<keyword evidence="1" id="KW-0812">Transmembrane</keyword>
<evidence type="ECO:0000313" key="3">
    <source>
        <dbReference type="Proteomes" id="UP001149303"/>
    </source>
</evidence>
<comment type="caution">
    <text evidence="2">The sequence shown here is derived from an EMBL/GenBank/DDBJ whole genome shotgun (WGS) entry which is preliminary data.</text>
</comment>
<proteinExistence type="predicted"/>
<feature type="transmembrane region" description="Helical" evidence="1">
    <location>
        <begin position="40"/>
        <end position="57"/>
    </location>
</feature>
<sequence>MKNSNKVIFTKVENSRGWLNLILLLMLIFILIFYLSNNYIISISSSLILSFLIFILMNKKWFKKISFDEKSFNVVYLYNLFGKQKYSWPYSSINKIVYYEYMSKTPAHCKVIGKDKSVNRFDYNAKVQDSLFIFIKSKGVEVEYYNKDSNQYRK</sequence>
<keyword evidence="1" id="KW-1133">Transmembrane helix</keyword>
<name>A0A9X4ET49_9FLAO</name>
<evidence type="ECO:0000256" key="1">
    <source>
        <dbReference type="SAM" id="Phobius"/>
    </source>
</evidence>
<dbReference type="Proteomes" id="UP001149303">
    <property type="component" value="Unassembled WGS sequence"/>
</dbReference>
<organism evidence="2 3">
    <name type="scientific">Tenacibaculum larymnensis</name>
    <dbReference type="NCBI Taxonomy" id="2878201"/>
    <lineage>
        <taxon>Bacteria</taxon>
        <taxon>Pseudomonadati</taxon>
        <taxon>Bacteroidota</taxon>
        <taxon>Flavobacteriia</taxon>
        <taxon>Flavobacteriales</taxon>
        <taxon>Flavobacteriaceae</taxon>
        <taxon>Tenacibaculum</taxon>
    </lineage>
</organism>
<keyword evidence="3" id="KW-1185">Reference proteome</keyword>
<dbReference type="EMBL" id="JAIWJY010000014">
    <property type="protein sequence ID" value="MDE1208310.1"/>
    <property type="molecule type" value="Genomic_DNA"/>
</dbReference>
<accession>A0A9X4ET49</accession>